<protein>
    <submittedName>
        <fullName evidence="2">Uncharacterized protein</fullName>
    </submittedName>
</protein>
<keyword evidence="1" id="KW-0732">Signal</keyword>
<dbReference type="AlphaFoldDB" id="A0A8K0JKL5"/>
<dbReference type="OrthoDB" id="409374at2759"/>
<evidence type="ECO:0000256" key="1">
    <source>
        <dbReference type="SAM" id="SignalP"/>
    </source>
</evidence>
<name>A0A8K0JKL5_9TREE</name>
<evidence type="ECO:0000313" key="3">
    <source>
        <dbReference type="Proteomes" id="UP000812966"/>
    </source>
</evidence>
<feature type="signal peptide" evidence="1">
    <location>
        <begin position="1"/>
        <end position="23"/>
    </location>
</feature>
<feature type="chain" id="PRO_5035446741" evidence="1">
    <location>
        <begin position="24"/>
        <end position="428"/>
    </location>
</feature>
<dbReference type="Proteomes" id="UP000812966">
    <property type="component" value="Unassembled WGS sequence"/>
</dbReference>
<organism evidence="2 3">
    <name type="scientific">Filobasidium floriforme</name>
    <dbReference type="NCBI Taxonomy" id="5210"/>
    <lineage>
        <taxon>Eukaryota</taxon>
        <taxon>Fungi</taxon>
        <taxon>Dikarya</taxon>
        <taxon>Basidiomycota</taxon>
        <taxon>Agaricomycotina</taxon>
        <taxon>Tremellomycetes</taxon>
        <taxon>Filobasidiales</taxon>
        <taxon>Filobasidiaceae</taxon>
        <taxon>Filobasidium</taxon>
    </lineage>
</organism>
<accession>A0A8K0JKL5</accession>
<evidence type="ECO:0000313" key="2">
    <source>
        <dbReference type="EMBL" id="KAG7536009.1"/>
    </source>
</evidence>
<sequence length="428" mass="47326">MTRLAKLLALGLALAGLSTNTNASPIETESHELARRTTSLKCGWAKKNGVDLGCMCDIPGLSIDLDIDFGGFPVLDLFLGSKQYPPGCRPTCDDKVYECPYGSNGKGGCNEPVKCPPNQCESYGKCCPYGTQNTGGICCPKNCVNKDGKCHIPKPEPPKKPECKKENEELNKWTNKCQCKDNYEYFGDKCVMKCPKDQKRNHEGHCMCINEHFKPDHENVCRPQCGHEEILDKYKNVCVKCEYGVEHGKCKPKPPPTCSHEEVLNKEKTKCIKCDYGVENGMCKPKPPTCPHPKEFNEHEKKCVCPEHMKTDKYGNCFTPPECHDPMVLSKDMKSCVCKEGTVADHYAPGGCKPKPPTCPYGWDEHGNCKPKPECPNGWDEHGNCKPKPTTCPNGWDQYGNCKPKCPEGTKPGLLGGCSKLGLLGINL</sequence>
<proteinExistence type="predicted"/>
<dbReference type="EMBL" id="JABELV010000065">
    <property type="protein sequence ID" value="KAG7536009.1"/>
    <property type="molecule type" value="Genomic_DNA"/>
</dbReference>
<gene>
    <name evidence="2" type="ORF">FFLO_03529</name>
</gene>
<reference evidence="2" key="1">
    <citation type="submission" date="2020-04" db="EMBL/GenBank/DDBJ databases">
        <title>Analysis of mating type loci in Filobasidium floriforme.</title>
        <authorList>
            <person name="Nowrousian M."/>
        </authorList>
    </citation>
    <scope>NUCLEOTIDE SEQUENCE</scope>
    <source>
        <strain evidence="2">CBS 6242</strain>
    </source>
</reference>
<keyword evidence="3" id="KW-1185">Reference proteome</keyword>
<comment type="caution">
    <text evidence="2">The sequence shown here is derived from an EMBL/GenBank/DDBJ whole genome shotgun (WGS) entry which is preliminary data.</text>
</comment>